<accession>A0A6M9PQZ7</accession>
<dbReference type="Proteomes" id="UP000500806">
    <property type="component" value="Chromosome"/>
</dbReference>
<dbReference type="InterPro" id="IPR036425">
    <property type="entry name" value="MoaB/Mog-like_dom_sf"/>
</dbReference>
<gene>
    <name evidence="2" type="ORF">DCO16_06645</name>
</gene>
<dbReference type="SUPFAM" id="SSF53218">
    <property type="entry name" value="Molybdenum cofactor biosynthesis proteins"/>
    <property type="match status" value="1"/>
</dbReference>
<dbReference type="Pfam" id="PF00994">
    <property type="entry name" value="MoCF_biosynth"/>
    <property type="match status" value="1"/>
</dbReference>
<dbReference type="EMBL" id="CP028941">
    <property type="protein sequence ID" value="QKM62761.1"/>
    <property type="molecule type" value="Genomic_DNA"/>
</dbReference>
<dbReference type="PANTHER" id="PTHR13939:SF0">
    <property type="entry name" value="NMN AMIDOHYDROLASE-LIKE PROTEIN YFAY"/>
    <property type="match status" value="1"/>
</dbReference>
<sequence length="286" mass="31673">MADEVIRGSLDSSELKPPRFGLIVIGDEILSGRRQDKHLSKLIELLNERGLSLSWAKYVADDPAQITATLKESFASGDVVFSTGGIGTTPDDHTRKCAALALGTKTELHPQAQELIAGRIRSMADGDPVKANLNSPENQHRFKMGEFPLGSEIIPNPYNQIPGFRIQEHYFLPGFPVMAAPMMAWCLDTLYKEYFHQEDWREKSFIVPKGVESTLTPLMEQIETIHPGIKVFSLPSVGDSNKGGVYADRHIELGVKGIAHLLEPAWIALRHGTEALGYKIHDISHL</sequence>
<dbReference type="PANTHER" id="PTHR13939">
    <property type="entry name" value="NICOTINAMIDE-NUCLEOTIDE AMIDOHYDROLASE PNCC"/>
    <property type="match status" value="1"/>
</dbReference>
<proteinExistence type="predicted"/>
<dbReference type="CDD" id="cd00885">
    <property type="entry name" value="cinA"/>
    <property type="match status" value="1"/>
</dbReference>
<evidence type="ECO:0000313" key="3">
    <source>
        <dbReference type="Proteomes" id="UP000500806"/>
    </source>
</evidence>
<evidence type="ECO:0000259" key="1">
    <source>
        <dbReference type="SMART" id="SM00852"/>
    </source>
</evidence>
<name>A0A6M9PQZ7_9BURK</name>
<protein>
    <submittedName>
        <fullName evidence="2">Competence/damage-inducible protein A</fullName>
    </submittedName>
</protein>
<evidence type="ECO:0000313" key="2">
    <source>
        <dbReference type="EMBL" id="QKM62761.1"/>
    </source>
</evidence>
<dbReference type="Gene3D" id="3.40.980.10">
    <property type="entry name" value="MoaB/Mog-like domain"/>
    <property type="match status" value="1"/>
</dbReference>
<organism evidence="2 3">
    <name type="scientific">Polynucleobacter antarcticus</name>
    <dbReference type="NCBI Taxonomy" id="1743162"/>
    <lineage>
        <taxon>Bacteria</taxon>
        <taxon>Pseudomonadati</taxon>
        <taxon>Pseudomonadota</taxon>
        <taxon>Betaproteobacteria</taxon>
        <taxon>Burkholderiales</taxon>
        <taxon>Burkholderiaceae</taxon>
        <taxon>Polynucleobacter</taxon>
    </lineage>
</organism>
<dbReference type="SMART" id="SM00852">
    <property type="entry name" value="MoCF_biosynth"/>
    <property type="match status" value="1"/>
</dbReference>
<reference evidence="2 3" key="1">
    <citation type="submission" date="2018-04" db="EMBL/GenBank/DDBJ databases">
        <title>Polynucleobacter sp. LimPoW16 genome.</title>
        <authorList>
            <person name="Hahn M.W."/>
        </authorList>
    </citation>
    <scope>NUCLEOTIDE SEQUENCE [LARGE SCALE GENOMIC DNA]</scope>
    <source>
        <strain evidence="2 3">LimPoW16</strain>
    </source>
</reference>
<dbReference type="AlphaFoldDB" id="A0A6M9PQZ7"/>
<feature type="domain" description="MoaB/Mog" evidence="1">
    <location>
        <begin position="21"/>
        <end position="194"/>
    </location>
</feature>
<keyword evidence="3" id="KW-1185">Reference proteome</keyword>
<dbReference type="InterPro" id="IPR050101">
    <property type="entry name" value="CinA"/>
</dbReference>
<dbReference type="KEGG" id="pani:DCO16_06645"/>
<dbReference type="InterPro" id="IPR001453">
    <property type="entry name" value="MoaB/Mog_dom"/>
</dbReference>
<dbReference type="RefSeq" id="WP_173942923.1">
    <property type="nucleotide sequence ID" value="NZ_CBCSCD010000001.1"/>
</dbReference>